<dbReference type="GO" id="GO:0004642">
    <property type="term" value="F:phosphoribosylformylglycinamidine synthase activity"/>
    <property type="evidence" value="ECO:0007669"/>
    <property type="project" value="UniProtKB-UniRule"/>
</dbReference>
<comment type="catalytic activity">
    <reaction evidence="8">
        <text>L-glutamine + H2O = L-glutamate + NH4(+)</text>
        <dbReference type="Rhea" id="RHEA:15889"/>
        <dbReference type="ChEBI" id="CHEBI:15377"/>
        <dbReference type="ChEBI" id="CHEBI:28938"/>
        <dbReference type="ChEBI" id="CHEBI:29985"/>
        <dbReference type="ChEBI" id="CHEBI:58359"/>
        <dbReference type="EC" id="3.5.1.2"/>
    </reaction>
</comment>
<comment type="function">
    <text evidence="8">Part of the phosphoribosylformylglycinamidine synthase complex involved in the purines biosynthetic pathway. Catalyzes the ATP-dependent conversion of formylglycinamide ribonucleotide (FGAR) and glutamine to yield formylglycinamidine ribonucleotide (FGAM) and glutamate. The FGAM synthase complex is composed of three subunits. PurQ produces an ammonia molecule by converting glutamine to glutamate. PurL transfers the ammonia molecule to FGAR to form FGAM in an ATP-dependent manner. PurS interacts with PurQ and PurL and is thought to assist in the transfer of the ammonia molecule from PurQ to PurL.</text>
</comment>
<dbReference type="Proteomes" id="UP001152872">
    <property type="component" value="Unassembled WGS sequence"/>
</dbReference>
<name>A0A9X4M670_9CYAN</name>
<keyword evidence="7 8" id="KW-0315">Glutamine amidotransferase</keyword>
<dbReference type="RefSeq" id="WP_009626557.1">
    <property type="nucleotide sequence ID" value="NZ_VBTY01000049.1"/>
</dbReference>
<dbReference type="InterPro" id="IPR010075">
    <property type="entry name" value="PRibForGlyAmidine_synth_PurQ"/>
</dbReference>
<dbReference type="PANTHER" id="PTHR47552:SF1">
    <property type="entry name" value="PHOSPHORIBOSYLFORMYLGLYCINAMIDINE SYNTHASE SUBUNIT PURQ"/>
    <property type="match status" value="1"/>
</dbReference>
<accession>A0A9X4M670</accession>
<keyword evidence="6 8" id="KW-0067">ATP-binding</keyword>
<dbReference type="Gene3D" id="3.40.50.880">
    <property type="match status" value="1"/>
</dbReference>
<keyword evidence="1 8" id="KW-0963">Cytoplasm</keyword>
<gene>
    <name evidence="8 9" type="primary">purQ</name>
    <name evidence="9" type="ORF">FEV09_07910</name>
</gene>
<dbReference type="GO" id="GO:0005737">
    <property type="term" value="C:cytoplasm"/>
    <property type="evidence" value="ECO:0007669"/>
    <property type="project" value="UniProtKB-SubCell"/>
</dbReference>
<dbReference type="GO" id="GO:0004359">
    <property type="term" value="F:glutaminase activity"/>
    <property type="evidence" value="ECO:0007669"/>
    <property type="project" value="UniProtKB-EC"/>
</dbReference>
<keyword evidence="10" id="KW-1185">Reference proteome</keyword>
<comment type="catalytic activity">
    <reaction evidence="8">
        <text>N(2)-formyl-N(1)-(5-phospho-beta-D-ribosyl)glycinamide + L-glutamine + ATP + H2O = 2-formamido-N(1)-(5-O-phospho-beta-D-ribosyl)acetamidine + L-glutamate + ADP + phosphate + H(+)</text>
        <dbReference type="Rhea" id="RHEA:17129"/>
        <dbReference type="ChEBI" id="CHEBI:15377"/>
        <dbReference type="ChEBI" id="CHEBI:15378"/>
        <dbReference type="ChEBI" id="CHEBI:29985"/>
        <dbReference type="ChEBI" id="CHEBI:30616"/>
        <dbReference type="ChEBI" id="CHEBI:43474"/>
        <dbReference type="ChEBI" id="CHEBI:58359"/>
        <dbReference type="ChEBI" id="CHEBI:147286"/>
        <dbReference type="ChEBI" id="CHEBI:147287"/>
        <dbReference type="ChEBI" id="CHEBI:456216"/>
        <dbReference type="EC" id="6.3.5.3"/>
    </reaction>
</comment>
<dbReference type="InterPro" id="IPR029062">
    <property type="entry name" value="Class_I_gatase-like"/>
</dbReference>
<evidence type="ECO:0000256" key="2">
    <source>
        <dbReference type="ARBA" id="ARBA00022598"/>
    </source>
</evidence>
<dbReference type="EMBL" id="VBTY01000049">
    <property type="protein sequence ID" value="MDG3494483.1"/>
    <property type="molecule type" value="Genomic_DNA"/>
</dbReference>
<dbReference type="HAMAP" id="MF_00421">
    <property type="entry name" value="PurQ"/>
    <property type="match status" value="1"/>
</dbReference>
<evidence type="ECO:0000256" key="7">
    <source>
        <dbReference type="ARBA" id="ARBA00022962"/>
    </source>
</evidence>
<organism evidence="9 10">
    <name type="scientific">Pseudanabaena catenata USMAC16</name>
    <dbReference type="NCBI Taxonomy" id="1855837"/>
    <lineage>
        <taxon>Bacteria</taxon>
        <taxon>Bacillati</taxon>
        <taxon>Cyanobacteriota</taxon>
        <taxon>Cyanophyceae</taxon>
        <taxon>Pseudanabaenales</taxon>
        <taxon>Pseudanabaenaceae</taxon>
        <taxon>Pseudanabaena</taxon>
    </lineage>
</organism>
<keyword evidence="3 8" id="KW-0547">Nucleotide-binding</keyword>
<dbReference type="SMART" id="SM01211">
    <property type="entry name" value="GATase_5"/>
    <property type="match status" value="1"/>
</dbReference>
<evidence type="ECO:0000256" key="6">
    <source>
        <dbReference type="ARBA" id="ARBA00022840"/>
    </source>
</evidence>
<keyword evidence="5 8" id="KW-0378">Hydrolase</keyword>
<sequence>MKFGILVFPGSNCDRDVATVTSGILRQPTRLIWHTETDISDCDTIIVPGGFSYGDYLRCGAIARFAPVMRSLQEHAVKGKYIIGICNGFQILTESGLLPGALVRNRDLHFICDRVPLRVERNDLVFTEKYQQQQIIALPIAHGEGCYFANADTLKELEDQNQIVFRYCDAIGNINDESNPNGSLANIAGICNKQGNVLGMMPHPERAVEGILGGTDGKALFAGLMEGLGGSLVNA</sequence>
<dbReference type="SUPFAM" id="SSF52317">
    <property type="entry name" value="Class I glutamine amidotransferase-like"/>
    <property type="match status" value="1"/>
</dbReference>
<dbReference type="AlphaFoldDB" id="A0A9X4M670"/>
<dbReference type="EC" id="3.5.1.2" evidence="8"/>
<evidence type="ECO:0000313" key="10">
    <source>
        <dbReference type="Proteomes" id="UP001152872"/>
    </source>
</evidence>
<dbReference type="EC" id="6.3.5.3" evidence="8"/>
<dbReference type="NCBIfam" id="TIGR01737">
    <property type="entry name" value="FGAM_synth_I"/>
    <property type="match status" value="1"/>
</dbReference>
<evidence type="ECO:0000256" key="5">
    <source>
        <dbReference type="ARBA" id="ARBA00022801"/>
    </source>
</evidence>
<feature type="active site" evidence="8">
    <location>
        <position position="205"/>
    </location>
</feature>
<comment type="subunit">
    <text evidence="8">Part of the FGAM synthase complex composed of 1 PurL, 1 PurQ and 2 PurS subunits.</text>
</comment>
<evidence type="ECO:0000256" key="3">
    <source>
        <dbReference type="ARBA" id="ARBA00022741"/>
    </source>
</evidence>
<dbReference type="CDD" id="cd01740">
    <property type="entry name" value="GATase1_FGAR_AT"/>
    <property type="match status" value="1"/>
</dbReference>
<evidence type="ECO:0000256" key="1">
    <source>
        <dbReference type="ARBA" id="ARBA00022490"/>
    </source>
</evidence>
<reference evidence="9" key="1">
    <citation type="submission" date="2019-05" db="EMBL/GenBank/DDBJ databases">
        <title>Whole genome sequencing of Pseudanabaena catenata USMAC16.</title>
        <authorList>
            <person name="Khan Z."/>
            <person name="Omar W.M."/>
            <person name="Convey P."/>
            <person name="Merican F."/>
            <person name="Najimudin N."/>
        </authorList>
    </citation>
    <scope>NUCLEOTIDE SEQUENCE</scope>
    <source>
        <strain evidence="9">USMAC16</strain>
    </source>
</reference>
<evidence type="ECO:0000256" key="4">
    <source>
        <dbReference type="ARBA" id="ARBA00022755"/>
    </source>
</evidence>
<protein>
    <recommendedName>
        <fullName evidence="8">Phosphoribosylformylglycinamidine synthase subunit PurQ</fullName>
        <shortName evidence="8">FGAM synthase</shortName>
        <ecNumber evidence="8">6.3.5.3</ecNumber>
    </recommendedName>
    <alternativeName>
        <fullName evidence="8">Formylglycinamide ribonucleotide amidotransferase subunit I</fullName>
        <shortName evidence="8">FGAR amidotransferase I</shortName>
        <shortName evidence="8">FGAR-AT I</shortName>
    </alternativeName>
    <alternativeName>
        <fullName evidence="8">Glutaminase PurQ</fullName>
        <ecNumber evidence="8">3.5.1.2</ecNumber>
    </alternativeName>
    <alternativeName>
        <fullName evidence="8">Phosphoribosylformylglycinamidine synthase subunit I</fullName>
    </alternativeName>
</protein>
<dbReference type="PANTHER" id="PTHR47552">
    <property type="entry name" value="PHOSPHORIBOSYLFORMYLGLYCINAMIDINE SYNTHASE SUBUNIT PURQ"/>
    <property type="match status" value="1"/>
</dbReference>
<comment type="caution">
    <text evidence="9">The sequence shown here is derived from an EMBL/GenBank/DDBJ whole genome shotgun (WGS) entry which is preliminary data.</text>
</comment>
<comment type="pathway">
    <text evidence="8">Purine metabolism; IMP biosynthesis via de novo pathway; 5-amino-1-(5-phospho-D-ribosyl)imidazole from N(2)-formyl-N(1)-(5-phospho-D-ribosyl)glycinamide: step 1/2.</text>
</comment>
<proteinExistence type="inferred from homology"/>
<feature type="active site" description="Nucleophile" evidence="8">
    <location>
        <position position="86"/>
    </location>
</feature>
<comment type="subcellular location">
    <subcellularLocation>
        <location evidence="8">Cytoplasm</location>
    </subcellularLocation>
</comment>
<dbReference type="PIRSF" id="PIRSF001586">
    <property type="entry name" value="FGAM_synth_I"/>
    <property type="match status" value="1"/>
</dbReference>
<keyword evidence="4 8" id="KW-0658">Purine biosynthesis</keyword>
<dbReference type="NCBIfam" id="NF002957">
    <property type="entry name" value="PRK03619.1"/>
    <property type="match status" value="1"/>
</dbReference>
<dbReference type="PROSITE" id="PS51273">
    <property type="entry name" value="GATASE_TYPE_1"/>
    <property type="match status" value="1"/>
</dbReference>
<evidence type="ECO:0000256" key="8">
    <source>
        <dbReference type="HAMAP-Rule" id="MF_00421"/>
    </source>
</evidence>
<feature type="active site" evidence="8">
    <location>
        <position position="203"/>
    </location>
</feature>
<keyword evidence="2 8" id="KW-0436">Ligase</keyword>
<dbReference type="GO" id="GO:0005524">
    <property type="term" value="F:ATP binding"/>
    <property type="evidence" value="ECO:0007669"/>
    <property type="project" value="UniProtKB-KW"/>
</dbReference>
<dbReference type="GO" id="GO:0006189">
    <property type="term" value="P:'de novo' IMP biosynthetic process"/>
    <property type="evidence" value="ECO:0007669"/>
    <property type="project" value="UniProtKB-UniRule"/>
</dbReference>
<evidence type="ECO:0000313" key="9">
    <source>
        <dbReference type="EMBL" id="MDG3494483.1"/>
    </source>
</evidence>
<dbReference type="Pfam" id="PF13507">
    <property type="entry name" value="GATase_5"/>
    <property type="match status" value="1"/>
</dbReference>